<accession>A0AAJ5WBU6</accession>
<dbReference type="Proteomes" id="UP001214530">
    <property type="component" value="Chromosome"/>
</dbReference>
<reference evidence="4" key="1">
    <citation type="submission" date="2023-03" db="EMBL/GenBank/DDBJ databases">
        <title>Andean soil-derived lignocellulolytic bacterial consortium as a source of novel taxa and putative plastic-active enzymes.</title>
        <authorList>
            <person name="Diaz-Garcia L."/>
            <person name="Chuvochina M."/>
            <person name="Feuerriegel G."/>
            <person name="Bunk B."/>
            <person name="Sproer C."/>
            <person name="Streit W.R."/>
            <person name="Rodriguez L.M."/>
            <person name="Overmann J."/>
            <person name="Jimenez D.J."/>
        </authorList>
    </citation>
    <scope>NUCLEOTIDE SEQUENCE</scope>
    <source>
        <strain evidence="4">MAG 3858</strain>
    </source>
</reference>
<dbReference type="GO" id="GO:0016989">
    <property type="term" value="F:sigma factor antagonist activity"/>
    <property type="evidence" value="ECO:0007669"/>
    <property type="project" value="TreeGrafter"/>
</dbReference>
<feature type="transmembrane region" description="Helical" evidence="1">
    <location>
        <begin position="60"/>
        <end position="78"/>
    </location>
</feature>
<evidence type="ECO:0000259" key="2">
    <source>
        <dbReference type="Pfam" id="PF04773"/>
    </source>
</evidence>
<dbReference type="InterPro" id="IPR006860">
    <property type="entry name" value="FecR"/>
</dbReference>
<dbReference type="Pfam" id="PF04773">
    <property type="entry name" value="FecR"/>
    <property type="match status" value="1"/>
</dbReference>
<sequence length="290" mass="33115">MNYSNVIGYELKKQDINNRNFEKIWDELPIKGSLDPMRKERIWQHIDLQTTPVRKVGYKWLSAAAVLILAASALVFYYKTDRSNYLQVVAYETSKTILLKDGTEIILGQHSKLKYPFEFGWFNRDVILDGNAVFKVKHNGQSFTVNSGGFKTKVLGTFFKVEMSGGNTAGKVSLFEGKVEVSYNDSKKTILKPGDQWSYNIREDLPHLYHHGSLSAKSLQLNFKNTALTEVLRQLSVIYGIKVSIGGMVNQKMKITGTFYYSTPEQSLEEMGYPFGLSIKKINEHHYEIK</sequence>
<dbReference type="Gene3D" id="3.55.50.30">
    <property type="match status" value="1"/>
</dbReference>
<organism evidence="4 5">
    <name type="scientific">Candidatus Pedobacter colombiensis</name>
    <dbReference type="NCBI Taxonomy" id="3121371"/>
    <lineage>
        <taxon>Bacteria</taxon>
        <taxon>Pseudomonadati</taxon>
        <taxon>Bacteroidota</taxon>
        <taxon>Sphingobacteriia</taxon>
        <taxon>Sphingobacteriales</taxon>
        <taxon>Sphingobacteriaceae</taxon>
        <taxon>Pedobacter</taxon>
    </lineage>
</organism>
<dbReference type="PANTHER" id="PTHR30273">
    <property type="entry name" value="PERIPLASMIC SIGNAL SENSOR AND SIGMA FACTOR ACTIVATOR FECR-RELATED"/>
    <property type="match status" value="1"/>
</dbReference>
<dbReference type="AlphaFoldDB" id="A0AAJ5WBU6"/>
<evidence type="ECO:0000313" key="4">
    <source>
        <dbReference type="EMBL" id="WEK21594.1"/>
    </source>
</evidence>
<proteinExistence type="predicted"/>
<keyword evidence="1" id="KW-0472">Membrane</keyword>
<protein>
    <submittedName>
        <fullName evidence="4">FecR family protein</fullName>
    </submittedName>
</protein>
<keyword evidence="1" id="KW-0812">Transmembrane</keyword>
<evidence type="ECO:0000259" key="3">
    <source>
        <dbReference type="Pfam" id="PF16344"/>
    </source>
</evidence>
<keyword evidence="1" id="KW-1133">Transmembrane helix</keyword>
<dbReference type="Gene3D" id="2.60.120.1440">
    <property type="match status" value="1"/>
</dbReference>
<evidence type="ECO:0000256" key="1">
    <source>
        <dbReference type="SAM" id="Phobius"/>
    </source>
</evidence>
<dbReference type="PANTHER" id="PTHR30273:SF2">
    <property type="entry name" value="PROTEIN FECR"/>
    <property type="match status" value="1"/>
</dbReference>
<dbReference type="InterPro" id="IPR012373">
    <property type="entry name" value="Ferrdict_sens_TM"/>
</dbReference>
<feature type="domain" description="Protein FecR C-terminal" evidence="3">
    <location>
        <begin position="221"/>
        <end position="283"/>
    </location>
</feature>
<gene>
    <name evidence="4" type="ORF">P0Y49_10640</name>
</gene>
<evidence type="ECO:0000313" key="5">
    <source>
        <dbReference type="Proteomes" id="UP001214530"/>
    </source>
</evidence>
<dbReference type="InterPro" id="IPR032508">
    <property type="entry name" value="FecR_C"/>
</dbReference>
<name>A0AAJ5WBU6_9SPHI</name>
<feature type="domain" description="FecR protein" evidence="2">
    <location>
        <begin position="94"/>
        <end position="180"/>
    </location>
</feature>
<dbReference type="EMBL" id="CP119313">
    <property type="protein sequence ID" value="WEK21594.1"/>
    <property type="molecule type" value="Genomic_DNA"/>
</dbReference>
<dbReference type="Pfam" id="PF16344">
    <property type="entry name" value="FecR_C"/>
    <property type="match status" value="1"/>
</dbReference>